<evidence type="ECO:0000313" key="2">
    <source>
        <dbReference type="EMBL" id="KAA6363275.1"/>
    </source>
</evidence>
<keyword evidence="1" id="KW-0472">Membrane</keyword>
<keyword evidence="1" id="KW-0812">Transmembrane</keyword>
<protein>
    <submittedName>
        <fullName evidence="2">Uncharacterized protein</fullName>
    </submittedName>
</protein>
<evidence type="ECO:0000313" key="3">
    <source>
        <dbReference type="Proteomes" id="UP000324800"/>
    </source>
</evidence>
<comment type="caution">
    <text evidence="2">The sequence shown here is derived from an EMBL/GenBank/DDBJ whole genome shotgun (WGS) entry which is preliminary data.</text>
</comment>
<reference evidence="2 3" key="1">
    <citation type="submission" date="2019-03" db="EMBL/GenBank/DDBJ databases">
        <title>Single cell metagenomics reveals metabolic interactions within the superorganism composed of flagellate Streblomastix strix and complex community of Bacteroidetes bacteria on its surface.</title>
        <authorList>
            <person name="Treitli S.C."/>
            <person name="Kolisko M."/>
            <person name="Husnik F."/>
            <person name="Keeling P."/>
            <person name="Hampl V."/>
        </authorList>
    </citation>
    <scope>NUCLEOTIDE SEQUENCE [LARGE SCALE GENOMIC DNA]</scope>
    <source>
        <strain evidence="2">ST1C</strain>
    </source>
</reference>
<accession>A0A5J4U0Q5</accession>
<dbReference type="Proteomes" id="UP000324800">
    <property type="component" value="Unassembled WGS sequence"/>
</dbReference>
<gene>
    <name evidence="2" type="ORF">EZS28_041198</name>
</gene>
<feature type="transmembrane region" description="Helical" evidence="1">
    <location>
        <begin position="40"/>
        <end position="64"/>
    </location>
</feature>
<feature type="transmembrane region" description="Helical" evidence="1">
    <location>
        <begin position="133"/>
        <end position="164"/>
    </location>
</feature>
<proteinExistence type="predicted"/>
<evidence type="ECO:0000256" key="1">
    <source>
        <dbReference type="SAM" id="Phobius"/>
    </source>
</evidence>
<sequence>MTASVNNSAVVAMMALIARQMTQKAGLYYLAYPVTDEARFLVGVAGDYVFLDAGMVVFGLLLLLEFNLGRIIGDADYYGNLSAGIKGTRGSSGIIGSDIFFRMNLISLTSWISCSSCVRIYDLDLSEECCSITGVGLLILVGEGIIEFAYFTIYYILQFIYCFLSSFSSKFRLLSGCGIPLIRIFSNSLPDDSTCISSCVSRANVLYGDQEVEEGYFYFFPVQAIIVALLKKCAK</sequence>
<organism evidence="2 3">
    <name type="scientific">Streblomastix strix</name>
    <dbReference type="NCBI Taxonomy" id="222440"/>
    <lineage>
        <taxon>Eukaryota</taxon>
        <taxon>Metamonada</taxon>
        <taxon>Preaxostyla</taxon>
        <taxon>Oxymonadida</taxon>
        <taxon>Streblomastigidae</taxon>
        <taxon>Streblomastix</taxon>
    </lineage>
</organism>
<name>A0A5J4U0Q5_9EUKA</name>
<keyword evidence="1" id="KW-1133">Transmembrane helix</keyword>
<dbReference type="EMBL" id="SNRW01023127">
    <property type="protein sequence ID" value="KAA6363275.1"/>
    <property type="molecule type" value="Genomic_DNA"/>
</dbReference>
<dbReference type="AlphaFoldDB" id="A0A5J4U0Q5"/>